<feature type="domain" description="Serine aminopeptidase S33" evidence="1">
    <location>
        <begin position="41"/>
        <end position="143"/>
    </location>
</feature>
<dbReference type="PANTHER" id="PTHR11614">
    <property type="entry name" value="PHOSPHOLIPASE-RELATED"/>
    <property type="match status" value="1"/>
</dbReference>
<evidence type="ECO:0000259" key="1">
    <source>
        <dbReference type="Pfam" id="PF12146"/>
    </source>
</evidence>
<dbReference type="InterPro" id="IPR051044">
    <property type="entry name" value="MAG_DAG_Lipase"/>
</dbReference>
<dbReference type="SUPFAM" id="SSF53474">
    <property type="entry name" value="alpha/beta-Hydrolases"/>
    <property type="match status" value="1"/>
</dbReference>
<accession>A0A6C0BDV0</accession>
<proteinExistence type="predicted"/>
<dbReference type="InterPro" id="IPR029058">
    <property type="entry name" value="AB_hydrolase_fold"/>
</dbReference>
<dbReference type="InterPro" id="IPR022742">
    <property type="entry name" value="Hydrolase_4"/>
</dbReference>
<dbReference type="Pfam" id="PF12146">
    <property type="entry name" value="Hydrolase_4"/>
    <property type="match status" value="1"/>
</dbReference>
<dbReference type="Gene3D" id="3.40.50.1820">
    <property type="entry name" value="alpha/beta hydrolase"/>
    <property type="match status" value="1"/>
</dbReference>
<dbReference type="EMBL" id="MN739122">
    <property type="protein sequence ID" value="QHS89974.1"/>
    <property type="molecule type" value="Genomic_DNA"/>
</dbReference>
<protein>
    <recommendedName>
        <fullName evidence="1">Serine aminopeptidase S33 domain-containing protein</fullName>
    </recommendedName>
</protein>
<sequence>MSLNPEDIIYNSNCKNLEKTDEYILIQDKKIHLRIESPDTHIRGILFFCHGYNSHSNRPYQKYLIEFLKNKGIMYISYDYIGHGYSEGDPGQIHDFNFFFEISFNIISYIYTGKSKYNFSIRNIDFEKSVPLFIMGHSIGCSLTVGLYKFIEINLNKSKNLDNLNSENINHKIINLKSLIFISPAIFINKPNNILRFILELISWSNFGSYELMWFMRNDISDSLCWNNLNYLSYIKSDRRNNCMTYLTACNLLKISEYAYNSIKDCKVDILILHDQEEKIIDIKSIEVLIKSISKYKYINVKNGLHDPLSNKTGFVLQEIDRWISLYIN</sequence>
<evidence type="ECO:0000313" key="2">
    <source>
        <dbReference type="EMBL" id="QHS89974.1"/>
    </source>
</evidence>
<reference evidence="2" key="1">
    <citation type="journal article" date="2020" name="Nature">
        <title>Giant virus diversity and host interactions through global metagenomics.</title>
        <authorList>
            <person name="Schulz F."/>
            <person name="Roux S."/>
            <person name="Paez-Espino D."/>
            <person name="Jungbluth S."/>
            <person name="Walsh D.A."/>
            <person name="Denef V.J."/>
            <person name="McMahon K.D."/>
            <person name="Konstantinidis K.T."/>
            <person name="Eloe-Fadrosh E.A."/>
            <person name="Kyrpides N.C."/>
            <person name="Woyke T."/>
        </authorList>
    </citation>
    <scope>NUCLEOTIDE SEQUENCE</scope>
    <source>
        <strain evidence="2">GVMAG-M-3300010160-4</strain>
    </source>
</reference>
<dbReference type="AlphaFoldDB" id="A0A6C0BDV0"/>
<organism evidence="2">
    <name type="scientific">viral metagenome</name>
    <dbReference type="NCBI Taxonomy" id="1070528"/>
    <lineage>
        <taxon>unclassified sequences</taxon>
        <taxon>metagenomes</taxon>
        <taxon>organismal metagenomes</taxon>
    </lineage>
</organism>
<name>A0A6C0BDV0_9ZZZZ</name>